<dbReference type="EMBL" id="UGPB01000001">
    <property type="protein sequence ID" value="STY29038.1"/>
    <property type="molecule type" value="Genomic_DNA"/>
</dbReference>
<proteinExistence type="predicted"/>
<sequence length="135" mass="15647">MTFPKNSKEYFHQKTKEAHKDLLNVSNIQHFSFFNKDFGVVIPKIEKVESLDIWLNNVANVFKTAFHLYKFGLSHSIEYKNEIFPDFPLIHFSLCALEAIIYQGAKALQKISDFIMNEDSFSAPEIEMQPLISIS</sequence>
<evidence type="ECO:0000313" key="2">
    <source>
        <dbReference type="Proteomes" id="UP000255297"/>
    </source>
</evidence>
<gene>
    <name evidence="1" type="ORF">NCTC11532_01215</name>
</gene>
<evidence type="ECO:0000313" key="1">
    <source>
        <dbReference type="EMBL" id="STY29038.1"/>
    </source>
</evidence>
<accession>A0A378LT60</accession>
<dbReference type="STRING" id="1122170.GCA_000701265_01804"/>
<dbReference type="AlphaFoldDB" id="A0A378LT60"/>
<reference evidence="1 2" key="1">
    <citation type="submission" date="2018-06" db="EMBL/GenBank/DDBJ databases">
        <authorList>
            <consortium name="Pathogen Informatics"/>
            <person name="Doyle S."/>
        </authorList>
    </citation>
    <scope>NUCLEOTIDE SEQUENCE [LARGE SCALE GENOMIC DNA]</scope>
    <source>
        <strain evidence="1 2">NCTC11532</strain>
    </source>
</reference>
<dbReference type="RefSeq" id="WP_031567262.1">
    <property type="nucleotide sequence ID" value="NZ_CAAAIS010000008.1"/>
</dbReference>
<name>A0A378LT60_9GAMM</name>
<dbReference type="Proteomes" id="UP000255297">
    <property type="component" value="Unassembled WGS sequence"/>
</dbReference>
<dbReference type="OrthoDB" id="9955929at2"/>
<protein>
    <submittedName>
        <fullName evidence="1">Uncharacterized protein</fullName>
    </submittedName>
</protein>
<organism evidence="1 2">
    <name type="scientific">Legionella wadsworthii</name>
    <dbReference type="NCBI Taxonomy" id="28088"/>
    <lineage>
        <taxon>Bacteria</taxon>
        <taxon>Pseudomonadati</taxon>
        <taxon>Pseudomonadota</taxon>
        <taxon>Gammaproteobacteria</taxon>
        <taxon>Legionellales</taxon>
        <taxon>Legionellaceae</taxon>
        <taxon>Legionella</taxon>
    </lineage>
</organism>
<keyword evidence="2" id="KW-1185">Reference proteome</keyword>